<accession>A0A917FTA1</accession>
<dbReference type="AlphaFoldDB" id="A0A917FTA1"/>
<sequence length="227" mass="26642">MQRYLYRAQCEAWNNPELHSLMRSRKMHIQEKMARGKVSTLSLFAHQHDYFLYYECEGEPVEPAGLLLEEPGLFAAWPGASKLRLWVPMMDIFHYQAPVSAEHWKRKQPGAEAYGRIALLRPEWVASYIYYHYQYQEEQPGAGHKYGIIGLHENLLFFYSERPAVLEAAPYSGKLQSRQTPENWVELMEPHFIKWEHRPPDQTIWLNLTLVLQAEPAYQKGDVDIHA</sequence>
<name>A0A917FTA1_9BACL</name>
<proteinExistence type="predicted"/>
<evidence type="ECO:0000313" key="2">
    <source>
        <dbReference type="Proteomes" id="UP000637643"/>
    </source>
</evidence>
<gene>
    <name evidence="1" type="ORF">GCM10010912_58840</name>
</gene>
<evidence type="ECO:0000313" key="1">
    <source>
        <dbReference type="EMBL" id="GGG06464.1"/>
    </source>
</evidence>
<organism evidence="1 2">
    <name type="scientific">Paenibacillus albidus</name>
    <dbReference type="NCBI Taxonomy" id="2041023"/>
    <lineage>
        <taxon>Bacteria</taxon>
        <taxon>Bacillati</taxon>
        <taxon>Bacillota</taxon>
        <taxon>Bacilli</taxon>
        <taxon>Bacillales</taxon>
        <taxon>Paenibacillaceae</taxon>
        <taxon>Paenibacillus</taxon>
    </lineage>
</organism>
<dbReference type="RefSeq" id="WP_189031185.1">
    <property type="nucleotide sequence ID" value="NZ_BMKR01000041.1"/>
</dbReference>
<protein>
    <submittedName>
        <fullName evidence="1">Uncharacterized protein</fullName>
    </submittedName>
</protein>
<comment type="caution">
    <text evidence="1">The sequence shown here is derived from an EMBL/GenBank/DDBJ whole genome shotgun (WGS) entry which is preliminary data.</text>
</comment>
<dbReference type="Proteomes" id="UP000637643">
    <property type="component" value="Unassembled WGS sequence"/>
</dbReference>
<reference evidence="1" key="1">
    <citation type="journal article" date="2014" name="Int. J. Syst. Evol. Microbiol.">
        <title>Complete genome sequence of Corynebacterium casei LMG S-19264T (=DSM 44701T), isolated from a smear-ripened cheese.</title>
        <authorList>
            <consortium name="US DOE Joint Genome Institute (JGI-PGF)"/>
            <person name="Walter F."/>
            <person name="Albersmeier A."/>
            <person name="Kalinowski J."/>
            <person name="Ruckert C."/>
        </authorList>
    </citation>
    <scope>NUCLEOTIDE SEQUENCE</scope>
    <source>
        <strain evidence="1">CGMCC 1.16134</strain>
    </source>
</reference>
<keyword evidence="2" id="KW-1185">Reference proteome</keyword>
<reference evidence="1" key="2">
    <citation type="submission" date="2020-09" db="EMBL/GenBank/DDBJ databases">
        <authorList>
            <person name="Sun Q."/>
            <person name="Zhou Y."/>
        </authorList>
    </citation>
    <scope>NUCLEOTIDE SEQUENCE</scope>
    <source>
        <strain evidence="1">CGMCC 1.16134</strain>
    </source>
</reference>
<dbReference type="EMBL" id="BMKR01000041">
    <property type="protein sequence ID" value="GGG06464.1"/>
    <property type="molecule type" value="Genomic_DNA"/>
</dbReference>